<dbReference type="InterPro" id="IPR000182">
    <property type="entry name" value="GNAT_dom"/>
</dbReference>
<dbReference type="Pfam" id="PF00583">
    <property type="entry name" value="Acetyltransf_1"/>
    <property type="match status" value="1"/>
</dbReference>
<dbReference type="PANTHER" id="PTHR42791:SF1">
    <property type="entry name" value="N-ACETYLTRANSFERASE DOMAIN-CONTAINING PROTEIN"/>
    <property type="match status" value="1"/>
</dbReference>
<keyword evidence="2" id="KW-0808">Transferase</keyword>
<organism evidence="2 3">
    <name type="scientific">Paraburkholderia franconis</name>
    <dbReference type="NCBI Taxonomy" id="2654983"/>
    <lineage>
        <taxon>Bacteria</taxon>
        <taxon>Pseudomonadati</taxon>
        <taxon>Pseudomonadota</taxon>
        <taxon>Betaproteobacteria</taxon>
        <taxon>Burkholderiales</taxon>
        <taxon>Burkholderiaceae</taxon>
        <taxon>Paraburkholderia</taxon>
    </lineage>
</organism>
<proteinExistence type="predicted"/>
<accession>A0A7X1NK86</accession>
<gene>
    <name evidence="2" type="ORF">GCT13_44175</name>
</gene>
<comment type="caution">
    <text evidence="2">The sequence shown here is derived from an EMBL/GenBank/DDBJ whole genome shotgun (WGS) entry which is preliminary data.</text>
</comment>
<evidence type="ECO:0000313" key="2">
    <source>
        <dbReference type="EMBL" id="MPW23538.1"/>
    </source>
</evidence>
<sequence>MLGHLERMHPVGRRFWYLGVLGVEPDRQGSGVGSALLTTGLRLCDQNKVGSYLETAEPRNLPFYSAFGFDVLSTSEPAEEPRVWSMWREPAE</sequence>
<dbReference type="PROSITE" id="PS51186">
    <property type="entry name" value="GNAT"/>
    <property type="match status" value="1"/>
</dbReference>
<dbReference type="PANTHER" id="PTHR42791">
    <property type="entry name" value="GNAT FAMILY ACETYLTRANSFERASE"/>
    <property type="match status" value="1"/>
</dbReference>
<dbReference type="Proteomes" id="UP000484381">
    <property type="component" value="Unassembled WGS sequence"/>
</dbReference>
<dbReference type="InterPro" id="IPR016181">
    <property type="entry name" value="Acyl_CoA_acyltransferase"/>
</dbReference>
<dbReference type="AlphaFoldDB" id="A0A7X1NK86"/>
<dbReference type="EMBL" id="WHNP01000116">
    <property type="protein sequence ID" value="MPW23538.1"/>
    <property type="molecule type" value="Genomic_DNA"/>
</dbReference>
<dbReference type="Gene3D" id="3.40.630.30">
    <property type="match status" value="1"/>
</dbReference>
<dbReference type="SUPFAM" id="SSF55729">
    <property type="entry name" value="Acyl-CoA N-acyltransferases (Nat)"/>
    <property type="match status" value="1"/>
</dbReference>
<keyword evidence="3" id="KW-1185">Reference proteome</keyword>
<feature type="domain" description="N-acetyltransferase" evidence="1">
    <location>
        <begin position="1"/>
        <end position="91"/>
    </location>
</feature>
<evidence type="ECO:0000313" key="3">
    <source>
        <dbReference type="Proteomes" id="UP000484381"/>
    </source>
</evidence>
<dbReference type="GO" id="GO:0016747">
    <property type="term" value="F:acyltransferase activity, transferring groups other than amino-acyl groups"/>
    <property type="evidence" value="ECO:0007669"/>
    <property type="project" value="InterPro"/>
</dbReference>
<dbReference type="CDD" id="cd04301">
    <property type="entry name" value="NAT_SF"/>
    <property type="match status" value="1"/>
</dbReference>
<name>A0A7X1NK86_9BURK</name>
<dbReference type="InterPro" id="IPR052523">
    <property type="entry name" value="Trichothecene_AcTrans"/>
</dbReference>
<protein>
    <submittedName>
        <fullName evidence="2">GNAT family N-acetyltransferase</fullName>
    </submittedName>
</protein>
<reference evidence="2 3" key="1">
    <citation type="submission" date="2019-10" db="EMBL/GenBank/DDBJ databases">
        <title>Paraburkholderia sp. isolated from nodules of Mimosa pudica from Brazilian Atlantic Forest soils.</title>
        <authorList>
            <person name="Paulitsch F."/>
            <person name="Hungria M."/>
            <person name="Dall'Agnol R."/>
        </authorList>
    </citation>
    <scope>NUCLEOTIDE SEQUENCE [LARGE SCALE GENOMIC DNA]</scope>
    <source>
        <strain evidence="2 3">CNPSo 3157</strain>
    </source>
</reference>
<evidence type="ECO:0000259" key="1">
    <source>
        <dbReference type="PROSITE" id="PS51186"/>
    </source>
</evidence>